<accession>A0ABN8QL25</accession>
<keyword evidence="1" id="KW-0732">Signal</keyword>
<sequence>MTYNKSVSYPCDANLNGWYRFTGEAGTQMADSCVNMYHCGTESPGWLNGTHPDLNDGAVKRQVCFSSFDNCCHDSNEITVQHCGAFYVYKLGGQSLGNLRYCGNGSPYARGINKNKTTIVLFHCLTGVFSCIFQKIFKNSCLLFNEISFSSKIRIKH</sequence>
<dbReference type="PANTHER" id="PTHR36191">
    <property type="entry name" value="ENDO/EXONUCLEASE/PHOSPHATASE DOMAIN-CONTAINING PROTEIN-RELATED"/>
    <property type="match status" value="1"/>
</dbReference>
<dbReference type="EMBL" id="CALNXK010000137">
    <property type="protein sequence ID" value="CAH3166569.1"/>
    <property type="molecule type" value="Genomic_DNA"/>
</dbReference>
<proteinExistence type="predicted"/>
<evidence type="ECO:0000259" key="3">
    <source>
        <dbReference type="Pfam" id="PF23283"/>
    </source>
</evidence>
<evidence type="ECO:0000256" key="2">
    <source>
        <dbReference type="ARBA" id="ARBA00023157"/>
    </source>
</evidence>
<gene>
    <name evidence="4" type="ORF">PLOB_00007734</name>
</gene>
<reference evidence="4 5" key="1">
    <citation type="submission" date="2022-05" db="EMBL/GenBank/DDBJ databases">
        <authorList>
            <consortium name="Genoscope - CEA"/>
            <person name="William W."/>
        </authorList>
    </citation>
    <scope>NUCLEOTIDE SEQUENCE [LARGE SCALE GENOMIC DNA]</scope>
</reference>
<evidence type="ECO:0000313" key="5">
    <source>
        <dbReference type="Proteomes" id="UP001159405"/>
    </source>
</evidence>
<evidence type="ECO:0000256" key="1">
    <source>
        <dbReference type="ARBA" id="ARBA00022729"/>
    </source>
</evidence>
<protein>
    <recommendedName>
        <fullName evidence="3">UMOD/GP2/OIT3-like D8C domain-containing protein</fullName>
    </recommendedName>
</protein>
<name>A0ABN8QL25_9CNID</name>
<evidence type="ECO:0000313" key="4">
    <source>
        <dbReference type="EMBL" id="CAH3166569.1"/>
    </source>
</evidence>
<dbReference type="Proteomes" id="UP001159405">
    <property type="component" value="Unassembled WGS sequence"/>
</dbReference>
<dbReference type="Pfam" id="PF23283">
    <property type="entry name" value="D8C_UMOD"/>
    <property type="match status" value="1"/>
</dbReference>
<comment type="caution">
    <text evidence="4">The sequence shown here is derived from an EMBL/GenBank/DDBJ whole genome shotgun (WGS) entry which is preliminary data.</text>
</comment>
<keyword evidence="5" id="KW-1185">Reference proteome</keyword>
<organism evidence="4 5">
    <name type="scientific">Porites lobata</name>
    <dbReference type="NCBI Taxonomy" id="104759"/>
    <lineage>
        <taxon>Eukaryota</taxon>
        <taxon>Metazoa</taxon>
        <taxon>Cnidaria</taxon>
        <taxon>Anthozoa</taxon>
        <taxon>Hexacorallia</taxon>
        <taxon>Scleractinia</taxon>
        <taxon>Fungiina</taxon>
        <taxon>Poritidae</taxon>
        <taxon>Porites</taxon>
    </lineage>
</organism>
<dbReference type="InterPro" id="IPR057774">
    <property type="entry name" value="D8C_UMOD/GP2/OIT3-like"/>
</dbReference>
<keyword evidence="2" id="KW-1015">Disulfide bond</keyword>
<feature type="domain" description="UMOD/GP2/OIT3-like D8C" evidence="3">
    <location>
        <begin position="25"/>
        <end position="102"/>
    </location>
</feature>
<dbReference type="PANTHER" id="PTHR36191:SF4">
    <property type="entry name" value="VWFD DOMAIN-CONTAINING PROTEIN"/>
    <property type="match status" value="1"/>
</dbReference>